<name>A0A8J5FF77_ZINOF</name>
<comment type="caution">
    <text evidence="3">The sequence shown here is derived from an EMBL/GenBank/DDBJ whole genome shotgun (WGS) entry which is preliminary data.</text>
</comment>
<dbReference type="EMBL" id="JACMSC010000014">
    <property type="protein sequence ID" value="KAG6488532.1"/>
    <property type="molecule type" value="Genomic_DNA"/>
</dbReference>
<feature type="transmembrane region" description="Helical" evidence="2">
    <location>
        <begin position="1225"/>
        <end position="1246"/>
    </location>
</feature>
<proteinExistence type="predicted"/>
<keyword evidence="4" id="KW-1185">Reference proteome</keyword>
<dbReference type="InterPro" id="IPR039638">
    <property type="entry name" value="MED33A/B"/>
</dbReference>
<evidence type="ECO:0008006" key="5">
    <source>
        <dbReference type="Google" id="ProtNLM"/>
    </source>
</evidence>
<evidence type="ECO:0000256" key="1">
    <source>
        <dbReference type="SAM" id="MobiDB-lite"/>
    </source>
</evidence>
<protein>
    <recommendedName>
        <fullName evidence="5">Mediator of RNA polymerase II transcription subunit 33A</fullName>
    </recommendedName>
</protein>
<feature type="region of interest" description="Disordered" evidence="1">
    <location>
        <begin position="853"/>
        <end position="872"/>
    </location>
</feature>
<dbReference type="GO" id="GO:2000762">
    <property type="term" value="P:regulation of phenylpropanoid metabolic process"/>
    <property type="evidence" value="ECO:0007669"/>
    <property type="project" value="InterPro"/>
</dbReference>
<evidence type="ECO:0000313" key="3">
    <source>
        <dbReference type="EMBL" id="KAG6488532.1"/>
    </source>
</evidence>
<gene>
    <name evidence="3" type="ORF">ZIOFF_049775</name>
</gene>
<accession>A0A8J5FF77</accession>
<organism evidence="3 4">
    <name type="scientific">Zingiber officinale</name>
    <name type="common">Ginger</name>
    <name type="synonym">Amomum zingiber</name>
    <dbReference type="NCBI Taxonomy" id="94328"/>
    <lineage>
        <taxon>Eukaryota</taxon>
        <taxon>Viridiplantae</taxon>
        <taxon>Streptophyta</taxon>
        <taxon>Embryophyta</taxon>
        <taxon>Tracheophyta</taxon>
        <taxon>Spermatophyta</taxon>
        <taxon>Magnoliopsida</taxon>
        <taxon>Liliopsida</taxon>
        <taxon>Zingiberales</taxon>
        <taxon>Zingiberaceae</taxon>
        <taxon>Zingiber</taxon>
    </lineage>
</organism>
<dbReference type="OrthoDB" id="683212at2759"/>
<feature type="region of interest" description="Disordered" evidence="1">
    <location>
        <begin position="1"/>
        <end position="21"/>
    </location>
</feature>
<keyword evidence="2" id="KW-1133">Transmembrane helix</keyword>
<dbReference type="PANTHER" id="PTHR33739">
    <property type="entry name" value="OS07G0681500 PROTEIN"/>
    <property type="match status" value="1"/>
</dbReference>
<sequence>MFANPFWPPRLAAGEQREGGASTEMEMEVVEAGGLPSDLECRVMAAVKAAEERGDPPLLRAVEAARCFQESGLGIPSTELARVLVSNLCFANNNPSLWKLLDQAMASRVVSPIHTIALLMPRVIPCRREQPEAYRLYLELLTRYAFSTLSFEAATCRDKITKAIDDAMKLSETYKVQEMDFGHAIVLFYFSIISSLIDCSIEDCGCLLVSADKHGSAFVNGGKLATELDVKSLNDKINERRDNLRQSNALMAIEVAEKVTSNKKSKAFLRLISINMPEHFNDLLRRLQIIDANLSTTLPSRHVFDKLSTNIKKAISKELHLDKHKLLGALVDARSCSLNSSNSFGAGKDACWIPIDVFMENAMDGKNLYAVSAVEILAELAKTLQEINQASWQETFQALWISALRLVQRDREPVEGPVPHLDARLCMLLSIVPLTIAAVVKEEDEGSFLSGNSFAKLSSHGNRQNKIASRSHGLISSLQILGQFSVLLSPPPSVANAANNAATKAAIFVSNLKSGNSNHNGGRTDSSIKAVGNMLHLIIEACIARKLIDTSAYFWPGYIVPSSLPKDSTSFQESPWSTFLKGAPLTSSLKNSLMMTPASSLSEVDKMFHIAVNGTDEEKSAAAKILCGASLVRGWNIQEHVVHIVFKLLTPSPPDSSASGARNHFIDHMPVLSAVLFGVCCVDTVHILSLYGMIPEVAAALMPLCETFGSLSPLSTHRSSNSDEISVYSVFSCAFLFLLRLWKFYKPSQEYCVAGREGSVRMELTLDYLLLMRNSRIALKNSSSTKRADNNLDPFKSLQSQPVYIDSFPKLRAWYFQNQACIASTLSGMCSKNPAHQVANMILNMVYGKSSKSESVSGNSTPNTSSSINVSTITTTEESCQRPMVPAWDILEAVPFVLEAILTACAHGRLSSRDLTTGLRDLVDFLPASLATIISYFSAEITRGIWKPVPMNGTDWPSPAPTLLSIESEIKEILASAGVHIKSSYPHGLPPMLPLPMAALVSLTITFKLDKSLEYINGIAGQALENCATASTWPSMPIIGALWTQKVRRWHDFIVLSCSRSPFSTEKDAIVELIRSCFSSFLGPLGARDSQSTTMRGVTGLLGQFMADQGVRLPMAPGFFYLRTCRNFHAPHFFNEVIFKLVIEYAHKLAIEWGSGEPARLKSSRTSLATAALGIQQAATLGASLLFIAGGVQLVQVVYEETVPTLLLSPDEGVKLGGAGPIVNILIGYALAYMLILCGALVWGLGNSCPHTSVFSARRARVIGIHMDLIADGMEGNIMLGCDPATWKAYVLCFVGLLVNFAPAWIPEVKQETLHKLASGLKGWQECDLALSLLELGGPSSMTAVVESVL</sequence>
<evidence type="ECO:0000256" key="2">
    <source>
        <dbReference type="SAM" id="Phobius"/>
    </source>
</evidence>
<dbReference type="GO" id="GO:0016592">
    <property type="term" value="C:mediator complex"/>
    <property type="evidence" value="ECO:0007669"/>
    <property type="project" value="InterPro"/>
</dbReference>
<dbReference type="PANTHER" id="PTHR33739:SF3">
    <property type="entry name" value="OS07G0681500 PROTEIN"/>
    <property type="match status" value="1"/>
</dbReference>
<reference evidence="3 4" key="1">
    <citation type="submission" date="2020-08" db="EMBL/GenBank/DDBJ databases">
        <title>Plant Genome Project.</title>
        <authorList>
            <person name="Zhang R.-G."/>
        </authorList>
    </citation>
    <scope>NUCLEOTIDE SEQUENCE [LARGE SCALE GENOMIC DNA]</scope>
    <source>
        <tissue evidence="3">Rhizome</tissue>
    </source>
</reference>
<keyword evidence="2" id="KW-0472">Membrane</keyword>
<evidence type="ECO:0000313" key="4">
    <source>
        <dbReference type="Proteomes" id="UP000734854"/>
    </source>
</evidence>
<dbReference type="Proteomes" id="UP000734854">
    <property type="component" value="Unassembled WGS sequence"/>
</dbReference>
<keyword evidence="2" id="KW-0812">Transmembrane</keyword>